<comment type="caution">
    <text evidence="2">The sequence shown here is derived from an EMBL/GenBank/DDBJ whole genome shotgun (WGS) entry which is preliminary data.</text>
</comment>
<feature type="domain" description="DinB-like" evidence="1">
    <location>
        <begin position="17"/>
        <end position="154"/>
    </location>
</feature>
<evidence type="ECO:0000313" key="2">
    <source>
        <dbReference type="EMBL" id="MDQ0342788.1"/>
    </source>
</evidence>
<dbReference type="EMBL" id="JAUSUO010000002">
    <property type="protein sequence ID" value="MDQ0342788.1"/>
    <property type="molecule type" value="Genomic_DNA"/>
</dbReference>
<dbReference type="RefSeq" id="WP_244680680.1">
    <property type="nucleotide sequence ID" value="NZ_JALIRM010000002.1"/>
</dbReference>
<evidence type="ECO:0000313" key="3">
    <source>
        <dbReference type="Proteomes" id="UP001232343"/>
    </source>
</evidence>
<reference evidence="2 3" key="1">
    <citation type="submission" date="2023-07" db="EMBL/GenBank/DDBJ databases">
        <title>Genomic Encyclopedia of Type Strains, Phase IV (KMG-IV): sequencing the most valuable type-strain genomes for metagenomic binning, comparative biology and taxonomic classification.</title>
        <authorList>
            <person name="Goeker M."/>
        </authorList>
    </citation>
    <scope>NUCLEOTIDE SEQUENCE [LARGE SCALE GENOMIC DNA]</scope>
    <source>
        <strain evidence="2 3">DSM 27848</strain>
    </source>
</reference>
<dbReference type="InterPro" id="IPR034660">
    <property type="entry name" value="DinB/YfiT-like"/>
</dbReference>
<accession>A0ABU0D302</accession>
<dbReference type="InterPro" id="IPR024775">
    <property type="entry name" value="DinB-like"/>
</dbReference>
<dbReference type="Proteomes" id="UP001232343">
    <property type="component" value="Unassembled WGS sequence"/>
</dbReference>
<keyword evidence="3" id="KW-1185">Reference proteome</keyword>
<dbReference type="Gene3D" id="1.20.120.450">
    <property type="entry name" value="dinb family like domain"/>
    <property type="match status" value="1"/>
</dbReference>
<sequence>MNPDKIIADYGQFSSWLNTLEGMEETLWLKPITEGKWSISEIIAHIMNWDHHLLTEVLPAVRNEKGIEFPDFDSFNKKASEYATSGISKSKLLEETRDSREQLIKELNEMPIEILTKHLPTNGVTHCPHTGIPYSLIYIVKEFTDHDHHHIRQITQFLNENNKD</sequence>
<dbReference type="Pfam" id="PF12867">
    <property type="entry name" value="DinB_2"/>
    <property type="match status" value="1"/>
</dbReference>
<dbReference type="SUPFAM" id="SSF109854">
    <property type="entry name" value="DinB/YfiT-like putative metalloenzymes"/>
    <property type="match status" value="1"/>
</dbReference>
<organism evidence="2 3">
    <name type="scientific">Lederbergia wuyishanensis</name>
    <dbReference type="NCBI Taxonomy" id="1347903"/>
    <lineage>
        <taxon>Bacteria</taxon>
        <taxon>Bacillati</taxon>
        <taxon>Bacillota</taxon>
        <taxon>Bacilli</taxon>
        <taxon>Bacillales</taxon>
        <taxon>Bacillaceae</taxon>
        <taxon>Lederbergia</taxon>
    </lineage>
</organism>
<evidence type="ECO:0000259" key="1">
    <source>
        <dbReference type="Pfam" id="PF12867"/>
    </source>
</evidence>
<name>A0ABU0D302_9BACI</name>
<proteinExistence type="predicted"/>
<gene>
    <name evidence="2" type="ORF">J2S14_001600</name>
</gene>
<protein>
    <submittedName>
        <fullName evidence="2">Damage-inducible protein DinB</fullName>
    </submittedName>
</protein>